<sequence length="41" mass="4784">MPVLRQPLMSNGSDGWWLSLKPAYLMEIYNNFQLETSLLLL</sequence>
<dbReference type="EMBL" id="UINC01002271">
    <property type="protein sequence ID" value="SUZ94840.1"/>
    <property type="molecule type" value="Genomic_DNA"/>
</dbReference>
<reference evidence="1" key="1">
    <citation type="submission" date="2018-05" db="EMBL/GenBank/DDBJ databases">
        <authorList>
            <person name="Lanie J.A."/>
            <person name="Ng W.-L."/>
            <person name="Kazmierczak K.M."/>
            <person name="Andrzejewski T.M."/>
            <person name="Davidsen T.M."/>
            <person name="Wayne K.J."/>
            <person name="Tettelin H."/>
            <person name="Glass J.I."/>
            <person name="Rusch D."/>
            <person name="Podicherti R."/>
            <person name="Tsui H.-C.T."/>
            <person name="Winkler M.E."/>
        </authorList>
    </citation>
    <scope>NUCLEOTIDE SEQUENCE</scope>
</reference>
<proteinExistence type="predicted"/>
<protein>
    <submittedName>
        <fullName evidence="1">Uncharacterized protein</fullName>
    </submittedName>
</protein>
<evidence type="ECO:0000313" key="1">
    <source>
        <dbReference type="EMBL" id="SUZ94840.1"/>
    </source>
</evidence>
<name>A0A381RSJ6_9ZZZZ</name>
<accession>A0A381RSJ6</accession>
<gene>
    <name evidence="1" type="ORF">METZ01_LOCUS47694</name>
</gene>
<organism evidence="1">
    <name type="scientific">marine metagenome</name>
    <dbReference type="NCBI Taxonomy" id="408172"/>
    <lineage>
        <taxon>unclassified sequences</taxon>
        <taxon>metagenomes</taxon>
        <taxon>ecological metagenomes</taxon>
    </lineage>
</organism>
<dbReference type="AlphaFoldDB" id="A0A381RSJ6"/>